<dbReference type="Proteomes" id="UP000246464">
    <property type="component" value="Chromosome 3"/>
</dbReference>
<gene>
    <name evidence="2" type="ORF">SMAX5B_008449</name>
</gene>
<feature type="region of interest" description="Disordered" evidence="1">
    <location>
        <begin position="1"/>
        <end position="24"/>
    </location>
</feature>
<sequence length="210" mass="22827">MERREPARARSVAKKMGHTGPPQSPLNTINQCYRVIRRHGDRSAGCHMLMHLILSDLCGGNVARSQPNRGGSGCRPLELWGSTPDQEHVTTIACFRFRDMEVECALRSTGDLHSSSGLQPDPVGPGWTPCGTFRTDVLHSASPADTGLWSLTEIVQGIYRSRPAPLHARRYKTEAKSTTNPKASLSHKSVRCGATGASGWTTVSSVDLHT</sequence>
<evidence type="ECO:0000256" key="1">
    <source>
        <dbReference type="SAM" id="MobiDB-lite"/>
    </source>
</evidence>
<reference evidence="2 3" key="1">
    <citation type="submission" date="2017-12" db="EMBL/GenBank/DDBJ databases">
        <title>Integrating genomic resources of turbot (Scophthalmus maximus) in depth evaluation of genetic and physical mapping variation across individuals.</title>
        <authorList>
            <person name="Martinez P."/>
        </authorList>
    </citation>
    <scope>NUCLEOTIDE SEQUENCE [LARGE SCALE GENOMIC DNA]</scope>
</reference>
<keyword evidence="3" id="KW-1185">Reference proteome</keyword>
<dbReference type="AlphaFoldDB" id="A0A2U9B3P9"/>
<evidence type="ECO:0000313" key="3">
    <source>
        <dbReference type="Proteomes" id="UP000246464"/>
    </source>
</evidence>
<proteinExistence type="predicted"/>
<organism evidence="2 3">
    <name type="scientific">Scophthalmus maximus</name>
    <name type="common">Turbot</name>
    <name type="synonym">Psetta maxima</name>
    <dbReference type="NCBI Taxonomy" id="52904"/>
    <lineage>
        <taxon>Eukaryota</taxon>
        <taxon>Metazoa</taxon>
        <taxon>Chordata</taxon>
        <taxon>Craniata</taxon>
        <taxon>Vertebrata</taxon>
        <taxon>Euteleostomi</taxon>
        <taxon>Actinopterygii</taxon>
        <taxon>Neopterygii</taxon>
        <taxon>Teleostei</taxon>
        <taxon>Neoteleostei</taxon>
        <taxon>Acanthomorphata</taxon>
        <taxon>Carangaria</taxon>
        <taxon>Pleuronectiformes</taxon>
        <taxon>Pleuronectoidei</taxon>
        <taxon>Scophthalmidae</taxon>
        <taxon>Scophthalmus</taxon>
    </lineage>
</organism>
<evidence type="ECO:0000313" key="2">
    <source>
        <dbReference type="EMBL" id="AWO98526.1"/>
    </source>
</evidence>
<name>A0A2U9B3P9_SCOMX</name>
<dbReference type="EMBL" id="CP026245">
    <property type="protein sequence ID" value="AWO98526.1"/>
    <property type="molecule type" value="Genomic_DNA"/>
</dbReference>
<accession>A0A2U9B3P9</accession>
<protein>
    <submittedName>
        <fullName evidence="2">Uncharacterized protein</fullName>
    </submittedName>
</protein>